<dbReference type="InterPro" id="IPR002698">
    <property type="entry name" value="FTHF_cligase"/>
</dbReference>
<evidence type="ECO:0000256" key="2">
    <source>
        <dbReference type="ARBA" id="ARBA00022741"/>
    </source>
</evidence>
<keyword evidence="7" id="KW-1185">Reference proteome</keyword>
<comment type="similarity">
    <text evidence="1 5">Belongs to the 5-formyltetrahydrofolate cyclo-ligase family.</text>
</comment>
<dbReference type="NCBIfam" id="TIGR02727">
    <property type="entry name" value="MTHFS_bact"/>
    <property type="match status" value="1"/>
</dbReference>
<keyword evidence="2 4" id="KW-0547">Nucleotide-binding</keyword>
<keyword evidence="5" id="KW-0479">Metal-binding</keyword>
<dbReference type="GO" id="GO:0009396">
    <property type="term" value="P:folic acid-containing compound biosynthetic process"/>
    <property type="evidence" value="ECO:0007669"/>
    <property type="project" value="TreeGrafter"/>
</dbReference>
<dbReference type="PANTHER" id="PTHR23407">
    <property type="entry name" value="ATPASE INHIBITOR/5-FORMYLTETRAHYDROFOLATE CYCLO-LIGASE"/>
    <property type="match status" value="1"/>
</dbReference>
<dbReference type="InterPro" id="IPR024185">
    <property type="entry name" value="FTHF_cligase-like_sf"/>
</dbReference>
<dbReference type="Proteomes" id="UP000622552">
    <property type="component" value="Unassembled WGS sequence"/>
</dbReference>
<dbReference type="GO" id="GO:0046872">
    <property type="term" value="F:metal ion binding"/>
    <property type="evidence" value="ECO:0007669"/>
    <property type="project" value="UniProtKB-KW"/>
</dbReference>
<dbReference type="AlphaFoldDB" id="A0A8J7GWP5"/>
<keyword evidence="6" id="KW-0436">Ligase</keyword>
<reference evidence="6" key="1">
    <citation type="submission" date="2020-11" db="EMBL/GenBank/DDBJ databases">
        <title>Sequencing the genomes of 1000 actinobacteria strains.</title>
        <authorList>
            <person name="Klenk H.-P."/>
        </authorList>
    </citation>
    <scope>NUCLEOTIDE SEQUENCE</scope>
    <source>
        <strain evidence="6">DSM 45356</strain>
    </source>
</reference>
<dbReference type="PIRSF" id="PIRSF006806">
    <property type="entry name" value="FTHF_cligase"/>
    <property type="match status" value="1"/>
</dbReference>
<keyword evidence="3 4" id="KW-0067">ATP-binding</keyword>
<evidence type="ECO:0000313" key="6">
    <source>
        <dbReference type="EMBL" id="MBG6140264.1"/>
    </source>
</evidence>
<accession>A0A8J7GWP5</accession>
<dbReference type="Pfam" id="PF01812">
    <property type="entry name" value="5-FTHF_cyc-lig"/>
    <property type="match status" value="1"/>
</dbReference>
<evidence type="ECO:0000313" key="7">
    <source>
        <dbReference type="Proteomes" id="UP000622552"/>
    </source>
</evidence>
<dbReference type="EC" id="6.3.3.2" evidence="5"/>
<comment type="caution">
    <text evidence="6">The sequence shown here is derived from an EMBL/GenBank/DDBJ whole genome shotgun (WGS) entry which is preliminary data.</text>
</comment>
<organism evidence="6 7">
    <name type="scientific">Longispora fulva</name>
    <dbReference type="NCBI Taxonomy" id="619741"/>
    <lineage>
        <taxon>Bacteria</taxon>
        <taxon>Bacillati</taxon>
        <taxon>Actinomycetota</taxon>
        <taxon>Actinomycetes</taxon>
        <taxon>Micromonosporales</taxon>
        <taxon>Micromonosporaceae</taxon>
        <taxon>Longispora</taxon>
    </lineage>
</organism>
<feature type="binding site" evidence="4">
    <location>
        <begin position="93"/>
        <end position="101"/>
    </location>
    <ligand>
        <name>ATP</name>
        <dbReference type="ChEBI" id="CHEBI:30616"/>
    </ligand>
</feature>
<dbReference type="EMBL" id="JADOUF010000001">
    <property type="protein sequence ID" value="MBG6140264.1"/>
    <property type="molecule type" value="Genomic_DNA"/>
</dbReference>
<protein>
    <recommendedName>
        <fullName evidence="5">5-formyltetrahydrofolate cyclo-ligase</fullName>
        <ecNumber evidence="5">6.3.3.2</ecNumber>
    </recommendedName>
</protein>
<dbReference type="GO" id="GO:0005524">
    <property type="term" value="F:ATP binding"/>
    <property type="evidence" value="ECO:0007669"/>
    <property type="project" value="UniProtKB-KW"/>
</dbReference>
<keyword evidence="5" id="KW-0460">Magnesium</keyword>
<evidence type="ECO:0000256" key="3">
    <source>
        <dbReference type="ARBA" id="ARBA00022840"/>
    </source>
</evidence>
<name>A0A8J7GWP5_9ACTN</name>
<sequence>MAELLMTVRPGTVAGYVPVGSEPGGPELPNALGPRVLLPVLLDDLDLDWAGGALVPGPRGLLEPSGPRLGVDAIATADLVIVPALAVDHSGARLGKGGGSYDRALARVRPGVPVVAVVFDGEFLPRVPAEPHDRPVTGVITPSGGFECLPRHVD</sequence>
<comment type="catalytic activity">
    <reaction evidence="5">
        <text>(6S)-5-formyl-5,6,7,8-tetrahydrofolate + ATP = (6R)-5,10-methenyltetrahydrofolate + ADP + phosphate</text>
        <dbReference type="Rhea" id="RHEA:10488"/>
        <dbReference type="ChEBI" id="CHEBI:30616"/>
        <dbReference type="ChEBI" id="CHEBI:43474"/>
        <dbReference type="ChEBI" id="CHEBI:57455"/>
        <dbReference type="ChEBI" id="CHEBI:57457"/>
        <dbReference type="ChEBI" id="CHEBI:456216"/>
        <dbReference type="EC" id="6.3.3.2"/>
    </reaction>
</comment>
<evidence type="ECO:0000256" key="1">
    <source>
        <dbReference type="ARBA" id="ARBA00010638"/>
    </source>
</evidence>
<dbReference type="SUPFAM" id="SSF100950">
    <property type="entry name" value="NagB/RpiA/CoA transferase-like"/>
    <property type="match status" value="1"/>
</dbReference>
<dbReference type="GO" id="GO:0035999">
    <property type="term" value="P:tetrahydrofolate interconversion"/>
    <property type="evidence" value="ECO:0007669"/>
    <property type="project" value="TreeGrafter"/>
</dbReference>
<proteinExistence type="inferred from homology"/>
<dbReference type="PANTHER" id="PTHR23407:SF1">
    <property type="entry name" value="5-FORMYLTETRAHYDROFOLATE CYCLO-LIGASE"/>
    <property type="match status" value="1"/>
</dbReference>
<dbReference type="GO" id="GO:0030272">
    <property type="term" value="F:5-formyltetrahydrofolate cyclo-ligase activity"/>
    <property type="evidence" value="ECO:0007669"/>
    <property type="project" value="UniProtKB-EC"/>
</dbReference>
<evidence type="ECO:0000256" key="4">
    <source>
        <dbReference type="PIRSR" id="PIRSR006806-1"/>
    </source>
</evidence>
<comment type="cofactor">
    <cofactor evidence="5">
        <name>Mg(2+)</name>
        <dbReference type="ChEBI" id="CHEBI:18420"/>
    </cofactor>
</comment>
<gene>
    <name evidence="6" type="ORF">IW245_006458</name>
</gene>
<dbReference type="InterPro" id="IPR037171">
    <property type="entry name" value="NagB/RpiA_transferase-like"/>
</dbReference>
<dbReference type="Gene3D" id="3.40.50.10420">
    <property type="entry name" value="NagB/RpiA/CoA transferase-like"/>
    <property type="match status" value="1"/>
</dbReference>
<evidence type="ECO:0000256" key="5">
    <source>
        <dbReference type="RuleBase" id="RU361279"/>
    </source>
</evidence>